<accession>A0A8T2UN04</accession>
<evidence type="ECO:0000313" key="1">
    <source>
        <dbReference type="EMBL" id="KAH7437541.1"/>
    </source>
</evidence>
<protein>
    <submittedName>
        <fullName evidence="1">Uncharacterized protein</fullName>
    </submittedName>
</protein>
<comment type="caution">
    <text evidence="1">The sequence shown here is derived from an EMBL/GenBank/DDBJ whole genome shotgun (WGS) entry which is preliminary data.</text>
</comment>
<dbReference type="Proteomes" id="UP000825935">
    <property type="component" value="Chromosome 5"/>
</dbReference>
<dbReference type="EMBL" id="CM035410">
    <property type="protein sequence ID" value="KAH7437541.1"/>
    <property type="molecule type" value="Genomic_DNA"/>
</dbReference>
<name>A0A8T2UN04_CERRI</name>
<organism evidence="1 2">
    <name type="scientific">Ceratopteris richardii</name>
    <name type="common">Triangle waterfern</name>
    <dbReference type="NCBI Taxonomy" id="49495"/>
    <lineage>
        <taxon>Eukaryota</taxon>
        <taxon>Viridiplantae</taxon>
        <taxon>Streptophyta</taxon>
        <taxon>Embryophyta</taxon>
        <taxon>Tracheophyta</taxon>
        <taxon>Polypodiopsida</taxon>
        <taxon>Polypodiidae</taxon>
        <taxon>Polypodiales</taxon>
        <taxon>Pteridineae</taxon>
        <taxon>Pteridaceae</taxon>
        <taxon>Parkerioideae</taxon>
        <taxon>Ceratopteris</taxon>
    </lineage>
</organism>
<evidence type="ECO:0000313" key="2">
    <source>
        <dbReference type="Proteomes" id="UP000825935"/>
    </source>
</evidence>
<gene>
    <name evidence="1" type="ORF">KP509_05G077300</name>
</gene>
<dbReference type="AlphaFoldDB" id="A0A8T2UN04"/>
<reference evidence="1" key="1">
    <citation type="submission" date="2021-08" db="EMBL/GenBank/DDBJ databases">
        <title>WGS assembly of Ceratopteris richardii.</title>
        <authorList>
            <person name="Marchant D.B."/>
            <person name="Chen G."/>
            <person name="Jenkins J."/>
            <person name="Shu S."/>
            <person name="Leebens-Mack J."/>
            <person name="Grimwood J."/>
            <person name="Schmutz J."/>
            <person name="Soltis P."/>
            <person name="Soltis D."/>
            <person name="Chen Z.-H."/>
        </authorList>
    </citation>
    <scope>NUCLEOTIDE SEQUENCE</scope>
    <source>
        <strain evidence="1">Whitten #5841</strain>
        <tissue evidence="1">Leaf</tissue>
    </source>
</reference>
<keyword evidence="2" id="KW-1185">Reference proteome</keyword>
<sequence length="99" mass="11274">MGASSSRFVCRCLHFHLQGILCSLKYDEYDLNFLYESSIIYGLDEGQIGLHVWMVDASGGCGDYSFTLHFCQLDTEFLLQIKVLSKDDFEFLLFNAGLL</sequence>
<proteinExistence type="predicted"/>